<dbReference type="GO" id="GO:0005840">
    <property type="term" value="C:ribosome"/>
    <property type="evidence" value="ECO:0007669"/>
    <property type="project" value="UniProtKB-KW"/>
</dbReference>
<evidence type="ECO:0000313" key="4">
    <source>
        <dbReference type="EMBL" id="CAD7690613.1"/>
    </source>
</evidence>
<evidence type="ECO:0000256" key="1">
    <source>
        <dbReference type="ARBA" id="ARBA00010528"/>
    </source>
</evidence>
<evidence type="ECO:0000256" key="2">
    <source>
        <dbReference type="ARBA" id="ARBA00022980"/>
    </source>
</evidence>
<dbReference type="InterPro" id="IPR023574">
    <property type="entry name" value="Ribosomal_uL4_dom_sf"/>
</dbReference>
<reference evidence="4" key="1">
    <citation type="submission" date="2020-12" db="EMBL/GenBank/DDBJ databases">
        <authorList>
            <consortium name="Molecular Ecology Group"/>
        </authorList>
    </citation>
    <scope>NUCLEOTIDE SEQUENCE</scope>
    <source>
        <strain evidence="4">TBG_1078</strain>
    </source>
</reference>
<keyword evidence="3" id="KW-0687">Ribonucleoprotein</keyword>
<keyword evidence="5" id="KW-1185">Reference proteome</keyword>
<organism evidence="4 5">
    <name type="scientific">Nyctereutes procyonoides</name>
    <name type="common">Raccoon dog</name>
    <name type="synonym">Canis procyonoides</name>
    <dbReference type="NCBI Taxonomy" id="34880"/>
    <lineage>
        <taxon>Eukaryota</taxon>
        <taxon>Metazoa</taxon>
        <taxon>Chordata</taxon>
        <taxon>Craniata</taxon>
        <taxon>Vertebrata</taxon>
        <taxon>Euteleostomi</taxon>
        <taxon>Mammalia</taxon>
        <taxon>Eutheria</taxon>
        <taxon>Laurasiatheria</taxon>
        <taxon>Carnivora</taxon>
        <taxon>Caniformia</taxon>
        <taxon>Canidae</taxon>
        <taxon>Nyctereutes</taxon>
    </lineage>
</organism>
<dbReference type="EMBL" id="CAJHUB010000771">
    <property type="protein sequence ID" value="CAD7690613.1"/>
    <property type="molecule type" value="Genomic_DNA"/>
</dbReference>
<evidence type="ECO:0000256" key="3">
    <source>
        <dbReference type="ARBA" id="ARBA00023274"/>
    </source>
</evidence>
<comment type="similarity">
    <text evidence="1">Belongs to the universal ribosomal protein uL4 family.</text>
</comment>
<dbReference type="InterPro" id="IPR045240">
    <property type="entry name" value="Ribosomal_uL4_euk/arch"/>
</dbReference>
<dbReference type="GO" id="GO:0006412">
    <property type="term" value="P:translation"/>
    <property type="evidence" value="ECO:0007669"/>
    <property type="project" value="InterPro"/>
</dbReference>
<dbReference type="Proteomes" id="UP000645828">
    <property type="component" value="Unassembled WGS sequence"/>
</dbReference>
<dbReference type="Gene3D" id="3.40.1370.10">
    <property type="match status" value="1"/>
</dbReference>
<protein>
    <submittedName>
        <fullName evidence="4">(raccoon dog) hypothetical protein</fullName>
    </submittedName>
</protein>
<comment type="caution">
    <text evidence="4">The sequence shown here is derived from an EMBL/GenBank/DDBJ whole genome shotgun (WGS) entry which is preliminary data.</text>
</comment>
<dbReference type="GO" id="GO:0003735">
    <property type="term" value="F:structural constituent of ribosome"/>
    <property type="evidence" value="ECO:0007669"/>
    <property type="project" value="InterPro"/>
</dbReference>
<dbReference type="AlphaFoldDB" id="A0A811ZPT3"/>
<dbReference type="SUPFAM" id="SSF52166">
    <property type="entry name" value="Ribosomal protein L4"/>
    <property type="match status" value="1"/>
</dbReference>
<proteinExistence type="inferred from homology"/>
<evidence type="ECO:0000313" key="5">
    <source>
        <dbReference type="Proteomes" id="UP000645828"/>
    </source>
</evidence>
<keyword evidence="2" id="KW-0689">Ribosomal protein</keyword>
<dbReference type="GO" id="GO:1990904">
    <property type="term" value="C:ribonucleoprotein complex"/>
    <property type="evidence" value="ECO:0007669"/>
    <property type="project" value="UniProtKB-KW"/>
</dbReference>
<sequence length="85" mass="9449">MCACLLASVHSEKGESSGKNATLPTVFKAPISPETVNFVHTNLCQNNRQPPNCTGIHYCSQGTFGNMYHGVLMFAPSKIWHHWHH</sequence>
<name>A0A811ZPT3_NYCPR</name>
<dbReference type="PANTHER" id="PTHR19431">
    <property type="entry name" value="60S RIBOSOMAL PROTEIN L4"/>
    <property type="match status" value="1"/>
</dbReference>
<accession>A0A811ZPT3</accession>
<gene>
    <name evidence="4" type="ORF">NYPRO_LOCUS23407</name>
</gene>